<dbReference type="PROSITE" id="PS00704">
    <property type="entry name" value="PROK_CO2_ANHYDRASE_1"/>
    <property type="match status" value="1"/>
</dbReference>
<dbReference type="SMART" id="SM00947">
    <property type="entry name" value="Pro_CA"/>
    <property type="match status" value="1"/>
</dbReference>
<evidence type="ECO:0000313" key="9">
    <source>
        <dbReference type="Proteomes" id="UP001165685"/>
    </source>
</evidence>
<dbReference type="InterPro" id="IPR036874">
    <property type="entry name" value="Carbonic_anhydrase_sf"/>
</dbReference>
<proteinExistence type="inferred from homology"/>
<dbReference type="EMBL" id="JAQFWP010000003">
    <property type="protein sequence ID" value="MDA2803416.1"/>
    <property type="molecule type" value="Genomic_DNA"/>
</dbReference>
<keyword evidence="9" id="KW-1185">Reference proteome</keyword>
<comment type="caution">
    <text evidence="8">The sequence shown here is derived from an EMBL/GenBank/DDBJ whole genome shotgun (WGS) entry which is preliminary data.</text>
</comment>
<evidence type="ECO:0000256" key="6">
    <source>
        <dbReference type="ARBA" id="ARBA00048348"/>
    </source>
</evidence>
<keyword evidence="3" id="KW-0862">Zinc</keyword>
<comment type="similarity">
    <text evidence="1">Belongs to the beta-class carbonic anhydrase family.</text>
</comment>
<dbReference type="CDD" id="cd03378">
    <property type="entry name" value="beta_CA_cladeC"/>
    <property type="match status" value="1"/>
</dbReference>
<evidence type="ECO:0000256" key="2">
    <source>
        <dbReference type="ARBA" id="ARBA00012925"/>
    </source>
</evidence>
<dbReference type="PANTHER" id="PTHR11002:SF79">
    <property type="entry name" value="CARBONIC ANHYDRASE 2"/>
    <property type="match status" value="1"/>
</dbReference>
<evidence type="ECO:0000256" key="3">
    <source>
        <dbReference type="ARBA" id="ARBA00022833"/>
    </source>
</evidence>
<feature type="chain" id="PRO_5047137243" description="carbonic anhydrase" evidence="7">
    <location>
        <begin position="28"/>
        <end position="234"/>
    </location>
</feature>
<accession>A0ABT4TFQ3</accession>
<evidence type="ECO:0000256" key="5">
    <source>
        <dbReference type="ARBA" id="ARBA00024993"/>
    </source>
</evidence>
<comment type="catalytic activity">
    <reaction evidence="6">
        <text>hydrogencarbonate + H(+) = CO2 + H2O</text>
        <dbReference type="Rhea" id="RHEA:10748"/>
        <dbReference type="ChEBI" id="CHEBI:15377"/>
        <dbReference type="ChEBI" id="CHEBI:15378"/>
        <dbReference type="ChEBI" id="CHEBI:16526"/>
        <dbReference type="ChEBI" id="CHEBI:17544"/>
        <dbReference type="EC" id="4.2.1.1"/>
    </reaction>
</comment>
<feature type="signal peptide" evidence="7">
    <location>
        <begin position="1"/>
        <end position="27"/>
    </location>
</feature>
<evidence type="ECO:0000256" key="7">
    <source>
        <dbReference type="SAM" id="SignalP"/>
    </source>
</evidence>
<gene>
    <name evidence="8" type="ORF">O4U47_02730</name>
</gene>
<dbReference type="InterPro" id="IPR015892">
    <property type="entry name" value="Carbonic_anhydrase_CS"/>
</dbReference>
<sequence length="234" mass="24781">MALSRRSALRLSLTGGAGLFVAGTAPAAASAAPAPSDSPEDPAAALKRLKEGNKRWRKYCSTHPNEGRARREELVGGQDPFALVLSCSDSRVPPELVFDQGLGDLFTVRPAGQVLDGAVLGSVAYAVHHLHVPLIVVLGHTSCGAVTAAVDVHRGAQMPDGHIRHLVEGILPVVESTPDTGEDFVDDCVSANALSIADDLATDPELREYVDSGRTRVVAARYRLDSSRVEFLED</sequence>
<reference evidence="8" key="1">
    <citation type="submission" date="2023-01" db="EMBL/GenBank/DDBJ databases">
        <title>Draft genome sequence of Nocardiopsis sp. LSu2-4 isolated from halophytes.</title>
        <authorList>
            <person name="Duangmal K."/>
            <person name="Chantavorakit T."/>
        </authorList>
    </citation>
    <scope>NUCLEOTIDE SEQUENCE</scope>
    <source>
        <strain evidence="8">LSu2-4</strain>
    </source>
</reference>
<comment type="function">
    <text evidence="5">Catalyzes the reversible hydration of carbon dioxide to form bicarbonate.</text>
</comment>
<evidence type="ECO:0000256" key="4">
    <source>
        <dbReference type="ARBA" id="ARBA00023239"/>
    </source>
</evidence>
<dbReference type="RefSeq" id="WP_270675871.1">
    <property type="nucleotide sequence ID" value="NZ_JAQFWP010000003.1"/>
</dbReference>
<evidence type="ECO:0000256" key="1">
    <source>
        <dbReference type="ARBA" id="ARBA00006217"/>
    </source>
</evidence>
<dbReference type="InterPro" id="IPR001765">
    <property type="entry name" value="Carbonic_anhydrase"/>
</dbReference>
<dbReference type="Gene3D" id="3.40.1050.10">
    <property type="entry name" value="Carbonic anhydrase"/>
    <property type="match status" value="1"/>
</dbReference>
<protein>
    <recommendedName>
        <fullName evidence="2">carbonic anhydrase</fullName>
        <ecNumber evidence="2">4.2.1.1</ecNumber>
    </recommendedName>
</protein>
<evidence type="ECO:0000313" key="8">
    <source>
        <dbReference type="EMBL" id="MDA2803416.1"/>
    </source>
</evidence>
<dbReference type="InterPro" id="IPR006311">
    <property type="entry name" value="TAT_signal"/>
</dbReference>
<dbReference type="SUPFAM" id="SSF53056">
    <property type="entry name" value="beta-carbonic anhydrase, cab"/>
    <property type="match status" value="1"/>
</dbReference>
<keyword evidence="4" id="KW-0456">Lyase</keyword>
<keyword evidence="7" id="KW-0732">Signal</keyword>
<dbReference type="EC" id="4.2.1.1" evidence="2"/>
<organism evidence="8 9">
    <name type="scientific">Nocardiopsis suaedae</name>
    <dbReference type="NCBI Taxonomy" id="3018444"/>
    <lineage>
        <taxon>Bacteria</taxon>
        <taxon>Bacillati</taxon>
        <taxon>Actinomycetota</taxon>
        <taxon>Actinomycetes</taxon>
        <taxon>Streptosporangiales</taxon>
        <taxon>Nocardiopsidaceae</taxon>
        <taxon>Nocardiopsis</taxon>
    </lineage>
</organism>
<dbReference type="PROSITE" id="PS51318">
    <property type="entry name" value="TAT"/>
    <property type="match status" value="1"/>
</dbReference>
<name>A0ABT4TFQ3_9ACTN</name>
<dbReference type="Pfam" id="PF00484">
    <property type="entry name" value="Pro_CA"/>
    <property type="match status" value="1"/>
</dbReference>
<dbReference type="Proteomes" id="UP001165685">
    <property type="component" value="Unassembled WGS sequence"/>
</dbReference>
<dbReference type="PANTHER" id="PTHR11002">
    <property type="entry name" value="CARBONIC ANHYDRASE"/>
    <property type="match status" value="1"/>
</dbReference>